<accession>A0A9P8AT41</accession>
<organism evidence="1 2">
    <name type="scientific">Guyanagaster necrorhizus</name>
    <dbReference type="NCBI Taxonomy" id="856835"/>
    <lineage>
        <taxon>Eukaryota</taxon>
        <taxon>Fungi</taxon>
        <taxon>Dikarya</taxon>
        <taxon>Basidiomycota</taxon>
        <taxon>Agaricomycotina</taxon>
        <taxon>Agaricomycetes</taxon>
        <taxon>Agaricomycetidae</taxon>
        <taxon>Agaricales</taxon>
        <taxon>Marasmiineae</taxon>
        <taxon>Physalacriaceae</taxon>
        <taxon>Guyanagaster</taxon>
    </lineage>
</organism>
<proteinExistence type="predicted"/>
<keyword evidence="2" id="KW-1185">Reference proteome</keyword>
<dbReference type="GeneID" id="66112830"/>
<dbReference type="EMBL" id="MU250533">
    <property type="protein sequence ID" value="KAG7447048.1"/>
    <property type="molecule type" value="Genomic_DNA"/>
</dbReference>
<evidence type="ECO:0000313" key="2">
    <source>
        <dbReference type="Proteomes" id="UP000812287"/>
    </source>
</evidence>
<gene>
    <name evidence="1" type="ORF">BT62DRAFT_99560</name>
</gene>
<dbReference type="RefSeq" id="XP_043040548.1">
    <property type="nucleotide sequence ID" value="XM_043190533.1"/>
</dbReference>
<reference evidence="1" key="1">
    <citation type="submission" date="2020-11" db="EMBL/GenBank/DDBJ databases">
        <title>Adaptations for nitrogen fixation in a non-lichenized fungal sporocarp promotes dispersal by wood-feeding termites.</title>
        <authorList>
            <consortium name="DOE Joint Genome Institute"/>
            <person name="Koch R.A."/>
            <person name="Yoon G."/>
            <person name="Arayal U."/>
            <person name="Lail K."/>
            <person name="Amirebrahimi M."/>
            <person name="Labutti K."/>
            <person name="Lipzen A."/>
            <person name="Riley R."/>
            <person name="Barry K."/>
            <person name="Henrissat B."/>
            <person name="Grigoriev I.V."/>
            <person name="Herr J.R."/>
            <person name="Aime M.C."/>
        </authorList>
    </citation>
    <scope>NUCLEOTIDE SEQUENCE</scope>
    <source>
        <strain evidence="1">MCA 3950</strain>
    </source>
</reference>
<name>A0A9P8AT41_9AGAR</name>
<dbReference type="AlphaFoldDB" id="A0A9P8AT41"/>
<protein>
    <submittedName>
        <fullName evidence="1">Uncharacterized protein</fullName>
    </submittedName>
</protein>
<evidence type="ECO:0000313" key="1">
    <source>
        <dbReference type="EMBL" id="KAG7447048.1"/>
    </source>
</evidence>
<dbReference type="OrthoDB" id="265717at2759"/>
<comment type="caution">
    <text evidence="1">The sequence shown here is derived from an EMBL/GenBank/DDBJ whole genome shotgun (WGS) entry which is preliminary data.</text>
</comment>
<sequence>MLWGDLPCIVMGMKSTEHDNPAKQVRLDSDGEGTIVQMGWKYRVAAKSGVWKVSDINPHDDMPPIRDVLQVAQVFGKSEEFGRERTGWIVYHEDESPQALVEKGVEVDFVSKDPSISYVNRYDWGNHMYDWGYTTRTWGDIDPDSGWAAALERHRRRDRVHKYQMKEGHPDYERWERPGYYRHRKIFLFDAAHGPSVVKFTARWVCLVLRVFSSSASCLT</sequence>
<dbReference type="Proteomes" id="UP000812287">
    <property type="component" value="Unassembled WGS sequence"/>
</dbReference>